<feature type="transmembrane region" description="Helical" evidence="2">
    <location>
        <begin position="51"/>
        <end position="69"/>
    </location>
</feature>
<protein>
    <submittedName>
        <fullName evidence="4">Uncharacterized protein</fullName>
    </submittedName>
</protein>
<organism evidence="4 8">
    <name type="scientific">Natrinema hispanicum</name>
    <dbReference type="NCBI Taxonomy" id="392421"/>
    <lineage>
        <taxon>Archaea</taxon>
        <taxon>Methanobacteriati</taxon>
        <taxon>Methanobacteriota</taxon>
        <taxon>Stenosarchaea group</taxon>
        <taxon>Halobacteria</taxon>
        <taxon>Halobacteriales</taxon>
        <taxon>Natrialbaceae</taxon>
        <taxon>Natrinema</taxon>
    </lineage>
</organism>
<evidence type="ECO:0000256" key="1">
    <source>
        <dbReference type="SAM" id="MobiDB-lite"/>
    </source>
</evidence>
<dbReference type="EMBL" id="FMZP01000005">
    <property type="protein sequence ID" value="SDC59502.1"/>
    <property type="molecule type" value="Genomic_DNA"/>
</dbReference>
<dbReference type="Proteomes" id="UP000199320">
    <property type="component" value="Unassembled WGS sequence"/>
</dbReference>
<evidence type="ECO:0000313" key="7">
    <source>
        <dbReference type="Proteomes" id="UP000291097"/>
    </source>
</evidence>
<evidence type="ECO:0000256" key="2">
    <source>
        <dbReference type="SAM" id="Phobius"/>
    </source>
</evidence>
<gene>
    <name evidence="3" type="ORF">BDK88_3202</name>
    <name evidence="5" type="ORF">SAMN04488694_11316</name>
    <name evidence="4" type="ORF">SAMN05192552_1005124</name>
</gene>
<sequence length="99" mass="11152">MASRQQLTEQDVTEKQPEAISDEAMGPAVLASAASVGLSLYYYFIRGDRQLGTFVGLWPPTILAFASYFNQRKMRRQLETLTQPGTKLREAFDSMMGNR</sequence>
<dbReference type="AlphaFoldDB" id="A0A1G6MVF5"/>
<feature type="compositionally biased region" description="Polar residues" evidence="1">
    <location>
        <begin position="1"/>
        <end position="10"/>
    </location>
</feature>
<dbReference type="EMBL" id="SHMP01000006">
    <property type="protein sequence ID" value="RZV08235.1"/>
    <property type="molecule type" value="Genomic_DNA"/>
</dbReference>
<evidence type="ECO:0000313" key="4">
    <source>
        <dbReference type="EMBL" id="SDC59502.1"/>
    </source>
</evidence>
<dbReference type="RefSeq" id="WP_008014353.1">
    <property type="nucleotide sequence ID" value="NZ_FMZP01000005.1"/>
</dbReference>
<feature type="transmembrane region" description="Helical" evidence="2">
    <location>
        <begin position="24"/>
        <end position="45"/>
    </location>
</feature>
<dbReference type="Proteomes" id="UP000324021">
    <property type="component" value="Unassembled WGS sequence"/>
</dbReference>
<keyword evidence="2" id="KW-1133">Transmembrane helix</keyword>
<dbReference type="Proteomes" id="UP000291097">
    <property type="component" value="Unassembled WGS sequence"/>
</dbReference>
<reference evidence="5" key="2">
    <citation type="submission" date="2016-10" db="EMBL/GenBank/DDBJ databases">
        <authorList>
            <person name="de Groot N.N."/>
        </authorList>
    </citation>
    <scope>NUCLEOTIDE SEQUENCE [LARGE SCALE GENOMIC DNA]</scope>
    <source>
        <strain evidence="5">CDM_6</strain>
    </source>
</reference>
<evidence type="ECO:0000313" key="8">
    <source>
        <dbReference type="Proteomes" id="UP000324021"/>
    </source>
</evidence>
<keyword evidence="2" id="KW-0472">Membrane</keyword>
<keyword evidence="2" id="KW-0812">Transmembrane</keyword>
<keyword evidence="6" id="KW-1185">Reference proteome</keyword>
<accession>A0A1G6MVF5</accession>
<name>A0A1G6MVF5_9EURY</name>
<feature type="region of interest" description="Disordered" evidence="1">
    <location>
        <begin position="1"/>
        <end position="20"/>
    </location>
</feature>
<evidence type="ECO:0000313" key="5">
    <source>
        <dbReference type="EMBL" id="SET80173.1"/>
    </source>
</evidence>
<evidence type="ECO:0000313" key="3">
    <source>
        <dbReference type="EMBL" id="RZV08235.1"/>
    </source>
</evidence>
<reference evidence="6 8" key="1">
    <citation type="submission" date="2016-10" db="EMBL/GenBank/DDBJ databases">
        <authorList>
            <person name="Varghese N."/>
            <person name="Submissions S."/>
        </authorList>
    </citation>
    <scope>NUCLEOTIDE SEQUENCE [LARGE SCALE GENOMIC DNA]</scope>
    <source>
        <strain evidence="4 8">CDM_1</strain>
        <strain evidence="6">CDM_6</strain>
    </source>
</reference>
<proteinExistence type="predicted"/>
<evidence type="ECO:0000313" key="6">
    <source>
        <dbReference type="Proteomes" id="UP000199320"/>
    </source>
</evidence>
<reference evidence="3 7" key="3">
    <citation type="submission" date="2019-02" db="EMBL/GenBank/DDBJ databases">
        <title>Genomic Encyclopedia of Archaeal and Bacterial Type Strains, Phase II (KMG-II): from individual species to whole genera.</title>
        <authorList>
            <person name="Goeker M."/>
        </authorList>
    </citation>
    <scope>NUCLEOTIDE SEQUENCE [LARGE SCALE GENOMIC DNA]</scope>
    <source>
        <strain evidence="3 7">DSM 18328</strain>
    </source>
</reference>
<dbReference type="OrthoDB" id="306934at2157"/>
<dbReference type="EMBL" id="FOIC01000013">
    <property type="protein sequence ID" value="SET80173.1"/>
    <property type="molecule type" value="Genomic_DNA"/>
</dbReference>
<dbReference type="STRING" id="392421.SAMN04488694_11316"/>